<dbReference type="EMBL" id="JACMSE010000001">
    <property type="protein sequence ID" value="MBC2888325.1"/>
    <property type="molecule type" value="Genomic_DNA"/>
</dbReference>
<gene>
    <name evidence="2" type="ORF">H7313_03035</name>
</gene>
<dbReference type="AlphaFoldDB" id="A0A842JEM6"/>
<keyword evidence="1" id="KW-0812">Transmembrane</keyword>
<keyword evidence="3" id="KW-1185">Reference proteome</keyword>
<comment type="caution">
    <text evidence="2">The sequence shown here is derived from an EMBL/GenBank/DDBJ whole genome shotgun (WGS) entry which is preliminary data.</text>
</comment>
<evidence type="ECO:0000313" key="2">
    <source>
        <dbReference type="EMBL" id="MBC2888325.1"/>
    </source>
</evidence>
<evidence type="ECO:0000256" key="1">
    <source>
        <dbReference type="SAM" id="Phobius"/>
    </source>
</evidence>
<evidence type="ECO:0000313" key="3">
    <source>
        <dbReference type="Proteomes" id="UP000587396"/>
    </source>
</evidence>
<organism evidence="2 3">
    <name type="scientific">Gordonibacter massiliensis</name>
    <name type="common">ex Traore et al. 2017</name>
    <dbReference type="NCBI Taxonomy" id="1841863"/>
    <lineage>
        <taxon>Bacteria</taxon>
        <taxon>Bacillati</taxon>
        <taxon>Actinomycetota</taxon>
        <taxon>Coriobacteriia</taxon>
        <taxon>Eggerthellales</taxon>
        <taxon>Eggerthellaceae</taxon>
        <taxon>Gordonibacter</taxon>
    </lineage>
</organism>
<keyword evidence="1" id="KW-1133">Transmembrane helix</keyword>
<feature type="transmembrane region" description="Helical" evidence="1">
    <location>
        <begin position="70"/>
        <end position="93"/>
    </location>
</feature>
<reference evidence="2 3" key="1">
    <citation type="submission" date="2020-08" db="EMBL/GenBank/DDBJ databases">
        <authorList>
            <person name="Liu C."/>
            <person name="Sun Q."/>
        </authorList>
    </citation>
    <scope>NUCLEOTIDE SEQUENCE [LARGE SCALE GENOMIC DNA]</scope>
    <source>
        <strain evidence="2 3">N22</strain>
    </source>
</reference>
<proteinExistence type="predicted"/>
<sequence>MSNDPFNDYATKMQEVRASDRLLDDVMKKAAAERRAAGGAEESAYDKAFSASVRTHDKPTPRPKRPLPKIFAVAACFAVLIAGTAFASGVVTWPELPFFGMSSQGSGNSFALSAYASEHPEGTAGETIVLNSPDFGWGGYSGAYYDPETQQFWKYDEWAGYKYGLNLACTGQNIESITYAIKGDHAYFETIDNEKASRPSTQEEIDSGNDSVFHYTDSVILDYNDQRSVQNDRTVSIYLGFPVPEEAADAFHRLQSGEANRHLFYEYSTAIDIKAALALASCRIELTATFTDGSTQTKSYSIEPISGFEQQMADYREACYQWAITHEPTSSDDVEALNANARDCPKQPSLFTITELP</sequence>
<accession>A0A842JEM6</accession>
<dbReference type="Proteomes" id="UP000587396">
    <property type="component" value="Unassembled WGS sequence"/>
</dbReference>
<keyword evidence="1" id="KW-0472">Membrane</keyword>
<protein>
    <submittedName>
        <fullName evidence="2">Uncharacterized protein</fullName>
    </submittedName>
</protein>
<name>A0A842JEM6_9ACTN</name>
<dbReference type="RefSeq" id="WP_185904269.1">
    <property type="nucleotide sequence ID" value="NZ_JACMSE010000001.1"/>
</dbReference>